<comment type="caution">
    <text evidence="16">The sequence shown here is derived from an EMBL/GenBank/DDBJ whole genome shotgun (WGS) entry which is preliminary data.</text>
</comment>
<evidence type="ECO:0000256" key="4">
    <source>
        <dbReference type="ARBA" id="ARBA00022679"/>
    </source>
</evidence>
<evidence type="ECO:0000313" key="16">
    <source>
        <dbReference type="EMBL" id="POW14935.1"/>
    </source>
</evidence>
<dbReference type="InterPro" id="IPR001841">
    <property type="entry name" value="Znf_RING"/>
</dbReference>
<evidence type="ECO:0000256" key="7">
    <source>
        <dbReference type="ARBA" id="ARBA00022771"/>
    </source>
</evidence>
<protein>
    <recommendedName>
        <fullName evidence="3">RING-type E3 ubiquitin transferase</fullName>
        <ecNumber evidence="3">2.3.2.27</ecNumber>
    </recommendedName>
</protein>
<dbReference type="GO" id="GO:0016020">
    <property type="term" value="C:membrane"/>
    <property type="evidence" value="ECO:0007669"/>
    <property type="project" value="UniProtKB-SubCell"/>
</dbReference>
<reference evidence="16" key="1">
    <citation type="submission" date="2017-12" db="EMBL/GenBank/DDBJ databases">
        <title>Gene loss provides genomic basis for host adaptation in cereal stripe rust fungi.</title>
        <authorList>
            <person name="Xia C."/>
        </authorList>
    </citation>
    <scope>NUCLEOTIDE SEQUENCE [LARGE SCALE GENOMIC DNA]</scope>
    <source>
        <strain evidence="16">93-210</strain>
    </source>
</reference>
<keyword evidence="6" id="KW-0479">Metal-binding</keyword>
<evidence type="ECO:0000256" key="13">
    <source>
        <dbReference type="SAM" id="MobiDB-lite"/>
    </source>
</evidence>
<feature type="region of interest" description="Disordered" evidence="13">
    <location>
        <begin position="1"/>
        <end position="24"/>
    </location>
</feature>
<feature type="transmembrane region" description="Helical" evidence="14">
    <location>
        <begin position="299"/>
        <end position="326"/>
    </location>
</feature>
<keyword evidence="7 12" id="KW-0863">Zinc-finger</keyword>
<feature type="compositionally biased region" description="Low complexity" evidence="13">
    <location>
        <begin position="11"/>
        <end position="24"/>
    </location>
</feature>
<gene>
    <name evidence="16" type="ORF">PSTT_02494</name>
</gene>
<feature type="domain" description="RING-type" evidence="15">
    <location>
        <begin position="491"/>
        <end position="530"/>
    </location>
</feature>
<dbReference type="PROSITE" id="PS50089">
    <property type="entry name" value="ZF_RING_2"/>
    <property type="match status" value="2"/>
</dbReference>
<proteinExistence type="predicted"/>
<evidence type="ECO:0000256" key="1">
    <source>
        <dbReference type="ARBA" id="ARBA00000900"/>
    </source>
</evidence>
<dbReference type="Pfam" id="PF13639">
    <property type="entry name" value="zf-RING_2"/>
    <property type="match status" value="2"/>
</dbReference>
<feature type="non-terminal residue" evidence="16">
    <location>
        <position position="613"/>
    </location>
</feature>
<dbReference type="GO" id="GO:0061630">
    <property type="term" value="F:ubiquitin protein ligase activity"/>
    <property type="evidence" value="ECO:0007669"/>
    <property type="project" value="UniProtKB-EC"/>
</dbReference>
<feature type="non-terminal residue" evidence="16">
    <location>
        <position position="1"/>
    </location>
</feature>
<keyword evidence="4" id="KW-0808">Transferase</keyword>
<dbReference type="CDD" id="cd16454">
    <property type="entry name" value="RING-H2_PA-TM-RING"/>
    <property type="match status" value="2"/>
</dbReference>
<feature type="compositionally biased region" description="Low complexity" evidence="13">
    <location>
        <begin position="162"/>
        <end position="171"/>
    </location>
</feature>
<evidence type="ECO:0000256" key="2">
    <source>
        <dbReference type="ARBA" id="ARBA00004141"/>
    </source>
</evidence>
<keyword evidence="17" id="KW-1185">Reference proteome</keyword>
<sequence length="613" mass="67807">LGGASDSINKNSSNLPESLSLSSETPFAPSQTISKGYAMVHWALLLIVKYPLPGKINNLWLLSVIKLSFSRKQLVGNALGTQDLPGLGRHLDPVSALELTGESRHSSDSEHIARSSAIKTLARGDDLVPAGEEQRLLDFGPCYNGHHEVVIQIESGGKKSSGRSSNPIRSSSDLDTYHIQGNPNTLERLDHSQVNSIQRKETCVICQETLEAGQISRILRCRHLFHTHCIDKWFEQLHASCPLFCNTSNAYTPSVSERARMLMLSFRRPTGGNTAMLVHNTDGTSRGVITFDTRDICRLFLVGMLSVASIAFAFVISILVLANYIYCSTTGFIRLTWGNWANKDKEVADFVLCFPQRSLVENVLATQDLPGLGRHPSPVSALELTAGSSRAEHSSEHISRNSAIQTYARNHDHSPGGEEQRLLDFVPCSSQHARHEVATEFETEGKELFCGTSNSIRSGSNLHTYHVKGNPRTLERLSPSQVDSIQRKDTCVICLESLGTGQISRILRCQHLFHTHCIDKWLENLRACCPFFCNRSRDYNPSAYEKARMLMISLRRPTGGTTSLRVFNTDGTCSGFITFVTRDVCVEFLVSALWLSGLAFVVVGLILILTGYI</sequence>
<evidence type="ECO:0000256" key="9">
    <source>
        <dbReference type="ARBA" id="ARBA00022833"/>
    </source>
</evidence>
<dbReference type="VEuPathDB" id="FungiDB:PSHT_07289"/>
<evidence type="ECO:0000256" key="12">
    <source>
        <dbReference type="PROSITE-ProRule" id="PRU00175"/>
    </source>
</evidence>
<keyword evidence="8" id="KW-0833">Ubl conjugation pathway</keyword>
<evidence type="ECO:0000256" key="10">
    <source>
        <dbReference type="ARBA" id="ARBA00022989"/>
    </source>
</evidence>
<dbReference type="PANTHER" id="PTHR45977:SF4">
    <property type="entry name" value="RING-TYPE DOMAIN-CONTAINING PROTEIN"/>
    <property type="match status" value="1"/>
</dbReference>
<evidence type="ECO:0000256" key="14">
    <source>
        <dbReference type="SAM" id="Phobius"/>
    </source>
</evidence>
<organism evidence="16 17">
    <name type="scientific">Puccinia striiformis</name>
    <dbReference type="NCBI Taxonomy" id="27350"/>
    <lineage>
        <taxon>Eukaryota</taxon>
        <taxon>Fungi</taxon>
        <taxon>Dikarya</taxon>
        <taxon>Basidiomycota</taxon>
        <taxon>Pucciniomycotina</taxon>
        <taxon>Pucciniomycetes</taxon>
        <taxon>Pucciniales</taxon>
        <taxon>Pucciniaceae</taxon>
        <taxon>Puccinia</taxon>
    </lineage>
</organism>
<dbReference type="Gene3D" id="3.30.40.10">
    <property type="entry name" value="Zinc/RING finger domain, C3HC4 (zinc finger)"/>
    <property type="match status" value="2"/>
</dbReference>
<keyword evidence="11 14" id="KW-0472">Membrane</keyword>
<evidence type="ECO:0000313" key="17">
    <source>
        <dbReference type="Proteomes" id="UP000239156"/>
    </source>
</evidence>
<keyword evidence="10 14" id="KW-1133">Transmembrane helix</keyword>
<evidence type="ECO:0000259" key="15">
    <source>
        <dbReference type="PROSITE" id="PS50089"/>
    </source>
</evidence>
<dbReference type="SMART" id="SM00184">
    <property type="entry name" value="RING"/>
    <property type="match status" value="2"/>
</dbReference>
<evidence type="ECO:0000256" key="11">
    <source>
        <dbReference type="ARBA" id="ARBA00023136"/>
    </source>
</evidence>
<comment type="catalytic activity">
    <reaction evidence="1">
        <text>S-ubiquitinyl-[E2 ubiquitin-conjugating enzyme]-L-cysteine + [acceptor protein]-L-lysine = [E2 ubiquitin-conjugating enzyme]-L-cysteine + N(6)-ubiquitinyl-[acceptor protein]-L-lysine.</text>
        <dbReference type="EC" id="2.3.2.27"/>
    </reaction>
</comment>
<dbReference type="SUPFAM" id="SSF57850">
    <property type="entry name" value="RING/U-box"/>
    <property type="match status" value="2"/>
</dbReference>
<dbReference type="InterPro" id="IPR013083">
    <property type="entry name" value="Znf_RING/FYVE/PHD"/>
</dbReference>
<dbReference type="GO" id="GO:0008270">
    <property type="term" value="F:zinc ion binding"/>
    <property type="evidence" value="ECO:0007669"/>
    <property type="project" value="UniProtKB-KW"/>
</dbReference>
<dbReference type="VEuPathDB" id="FungiDB:PSTT_02494"/>
<name>A0A2S4VZI7_9BASI</name>
<keyword evidence="9" id="KW-0862">Zinc</keyword>
<feature type="domain" description="RING-type" evidence="15">
    <location>
        <begin position="203"/>
        <end position="243"/>
    </location>
</feature>
<evidence type="ECO:0000256" key="6">
    <source>
        <dbReference type="ARBA" id="ARBA00022723"/>
    </source>
</evidence>
<feature type="transmembrane region" description="Helical" evidence="14">
    <location>
        <begin position="588"/>
        <end position="612"/>
    </location>
</feature>
<evidence type="ECO:0000256" key="3">
    <source>
        <dbReference type="ARBA" id="ARBA00012483"/>
    </source>
</evidence>
<dbReference type="Proteomes" id="UP000239156">
    <property type="component" value="Unassembled WGS sequence"/>
</dbReference>
<feature type="compositionally biased region" description="Polar residues" evidence="13">
    <location>
        <begin position="1"/>
        <end position="10"/>
    </location>
</feature>
<comment type="subcellular location">
    <subcellularLocation>
        <location evidence="2">Membrane</location>
        <topology evidence="2">Multi-pass membrane protein</topology>
    </subcellularLocation>
</comment>
<accession>A0A2S4VZI7</accession>
<dbReference type="EMBL" id="PKSL01000015">
    <property type="protein sequence ID" value="POW14935.1"/>
    <property type="molecule type" value="Genomic_DNA"/>
</dbReference>
<evidence type="ECO:0000256" key="8">
    <source>
        <dbReference type="ARBA" id="ARBA00022786"/>
    </source>
</evidence>
<dbReference type="PANTHER" id="PTHR45977">
    <property type="entry name" value="TARGET OF ERK KINASE MPK-1"/>
    <property type="match status" value="1"/>
</dbReference>
<keyword evidence="5 14" id="KW-0812">Transmembrane</keyword>
<dbReference type="GO" id="GO:0016567">
    <property type="term" value="P:protein ubiquitination"/>
    <property type="evidence" value="ECO:0007669"/>
    <property type="project" value="TreeGrafter"/>
</dbReference>
<dbReference type="GO" id="GO:0006511">
    <property type="term" value="P:ubiquitin-dependent protein catabolic process"/>
    <property type="evidence" value="ECO:0007669"/>
    <property type="project" value="TreeGrafter"/>
</dbReference>
<evidence type="ECO:0000256" key="5">
    <source>
        <dbReference type="ARBA" id="ARBA00022692"/>
    </source>
</evidence>
<dbReference type="EC" id="2.3.2.27" evidence="3"/>
<feature type="region of interest" description="Disordered" evidence="13">
    <location>
        <begin position="155"/>
        <end position="177"/>
    </location>
</feature>
<dbReference type="AlphaFoldDB" id="A0A2S4VZI7"/>